<organism evidence="3 4">
    <name type="scientific">Deinococcus navajonensis</name>
    <dbReference type="NCBI Taxonomy" id="309884"/>
    <lineage>
        <taxon>Bacteria</taxon>
        <taxon>Thermotogati</taxon>
        <taxon>Deinococcota</taxon>
        <taxon>Deinococci</taxon>
        <taxon>Deinococcales</taxon>
        <taxon>Deinococcaceae</taxon>
        <taxon>Deinococcus</taxon>
    </lineage>
</organism>
<sequence length="400" mass="42282">MICRWLALVSLLAGAAQAAPLGTLAYLRAGAAWVEPQAGQTARRLPDSAGARLVAVSPVSGAAAFATGPLARPGAVPPAMTPLLSRRPYTTSVPLQRWGPDPALKTVRARWLAWGGDGRTLLAGTDAGTVVWDVAEGRRIPQSQAPGAQSTSRDGDVTATSGTIQSPDEPGVLLYGPGARPGTELFSVRDARPLTATLNRQSQGSLKQFREQLDPRLQADERNWTVSVPRVTPDGRRVYFASNAGWGVGSAGDTTSAVFEVDVPSAGVQALGWLGTFEGHVQDVWPSPDGRGLLIVVTRHVSNTDVQTFVYAADLTARRRHELVRVDAGRGRRSLLDSVCWLADSRHVALSVAYPRQQDLTPANSFTPPSTAFTLVVKDAATGQTVHRVPGATGVACGPR</sequence>
<evidence type="ECO:0000256" key="2">
    <source>
        <dbReference type="SAM" id="SignalP"/>
    </source>
</evidence>
<dbReference type="SUPFAM" id="SSF82171">
    <property type="entry name" value="DPP6 N-terminal domain-like"/>
    <property type="match status" value="1"/>
</dbReference>
<proteinExistence type="predicted"/>
<accession>A0ABV8XQH2</accession>
<feature type="signal peptide" evidence="2">
    <location>
        <begin position="1"/>
        <end position="18"/>
    </location>
</feature>
<evidence type="ECO:0000256" key="1">
    <source>
        <dbReference type="SAM" id="MobiDB-lite"/>
    </source>
</evidence>
<feature type="compositionally biased region" description="Polar residues" evidence="1">
    <location>
        <begin position="141"/>
        <end position="166"/>
    </location>
</feature>
<protein>
    <recommendedName>
        <fullName evidence="5">WD40 repeat protein</fullName>
    </recommendedName>
</protein>
<dbReference type="Gene3D" id="2.120.10.30">
    <property type="entry name" value="TolB, C-terminal domain"/>
    <property type="match status" value="1"/>
</dbReference>
<dbReference type="EMBL" id="JBHSEH010000017">
    <property type="protein sequence ID" value="MFC4427136.1"/>
    <property type="molecule type" value="Genomic_DNA"/>
</dbReference>
<evidence type="ECO:0000313" key="4">
    <source>
        <dbReference type="Proteomes" id="UP001595998"/>
    </source>
</evidence>
<evidence type="ECO:0008006" key="5">
    <source>
        <dbReference type="Google" id="ProtNLM"/>
    </source>
</evidence>
<feature type="region of interest" description="Disordered" evidence="1">
    <location>
        <begin position="138"/>
        <end position="172"/>
    </location>
</feature>
<dbReference type="RefSeq" id="WP_380040323.1">
    <property type="nucleotide sequence ID" value="NZ_JBHSEH010000017.1"/>
</dbReference>
<comment type="caution">
    <text evidence="3">The sequence shown here is derived from an EMBL/GenBank/DDBJ whole genome shotgun (WGS) entry which is preliminary data.</text>
</comment>
<name>A0ABV8XQH2_9DEIO</name>
<keyword evidence="2" id="KW-0732">Signal</keyword>
<keyword evidence="4" id="KW-1185">Reference proteome</keyword>
<reference evidence="4" key="1">
    <citation type="journal article" date="2019" name="Int. J. Syst. Evol. Microbiol.">
        <title>The Global Catalogue of Microorganisms (GCM) 10K type strain sequencing project: providing services to taxonomists for standard genome sequencing and annotation.</title>
        <authorList>
            <consortium name="The Broad Institute Genomics Platform"/>
            <consortium name="The Broad Institute Genome Sequencing Center for Infectious Disease"/>
            <person name="Wu L."/>
            <person name="Ma J."/>
        </authorList>
    </citation>
    <scope>NUCLEOTIDE SEQUENCE [LARGE SCALE GENOMIC DNA]</scope>
    <source>
        <strain evidence="4">CCUG 56029</strain>
    </source>
</reference>
<feature type="chain" id="PRO_5046438504" description="WD40 repeat protein" evidence="2">
    <location>
        <begin position="19"/>
        <end position="400"/>
    </location>
</feature>
<gene>
    <name evidence="3" type="ORF">ACFOZ9_13045</name>
</gene>
<evidence type="ECO:0000313" key="3">
    <source>
        <dbReference type="EMBL" id="MFC4427136.1"/>
    </source>
</evidence>
<dbReference type="Proteomes" id="UP001595998">
    <property type="component" value="Unassembled WGS sequence"/>
</dbReference>
<dbReference type="InterPro" id="IPR011042">
    <property type="entry name" value="6-blade_b-propeller_TolB-like"/>
</dbReference>